<dbReference type="EMBL" id="JH668393">
    <property type="protein sequence ID" value="KAG6450713.1"/>
    <property type="molecule type" value="Genomic_DNA"/>
</dbReference>
<dbReference type="PROSITE" id="PS50050">
    <property type="entry name" value="TNFR_NGFR_2"/>
    <property type="match status" value="1"/>
</dbReference>
<keyword evidence="2" id="KW-1133">Transmembrane helix</keyword>
<dbReference type="Proteomes" id="UP000791440">
    <property type="component" value="Unassembled WGS sequence"/>
</dbReference>
<protein>
    <recommendedName>
        <fullName evidence="4">TNFR-Cys domain-containing protein</fullName>
    </recommendedName>
</protein>
<evidence type="ECO:0000256" key="1">
    <source>
        <dbReference type="PROSITE-ProRule" id="PRU00206"/>
    </source>
</evidence>
<proteinExistence type="predicted"/>
<evidence type="ECO:0000256" key="2">
    <source>
        <dbReference type="SAM" id="Phobius"/>
    </source>
</evidence>
<feature type="transmembrane region" description="Helical" evidence="2">
    <location>
        <begin position="131"/>
        <end position="151"/>
    </location>
</feature>
<evidence type="ECO:0000313" key="5">
    <source>
        <dbReference type="EMBL" id="KAG6450713.1"/>
    </source>
</evidence>
<reference evidence="5" key="1">
    <citation type="journal article" date="2016" name="Insect Biochem. Mol. Biol.">
        <title>Multifaceted biological insights from a draft genome sequence of the tobacco hornworm moth, Manduca sexta.</title>
        <authorList>
            <person name="Kanost M.R."/>
            <person name="Arrese E.L."/>
            <person name="Cao X."/>
            <person name="Chen Y.R."/>
            <person name="Chellapilla S."/>
            <person name="Goldsmith M.R."/>
            <person name="Grosse-Wilde E."/>
            <person name="Heckel D.G."/>
            <person name="Herndon N."/>
            <person name="Jiang H."/>
            <person name="Papanicolaou A."/>
            <person name="Qu J."/>
            <person name="Soulages J.L."/>
            <person name="Vogel H."/>
            <person name="Walters J."/>
            <person name="Waterhouse R.M."/>
            <person name="Ahn S.J."/>
            <person name="Almeida F.C."/>
            <person name="An C."/>
            <person name="Aqrawi P."/>
            <person name="Bretschneider A."/>
            <person name="Bryant W.B."/>
            <person name="Bucks S."/>
            <person name="Chao H."/>
            <person name="Chevignon G."/>
            <person name="Christen J.M."/>
            <person name="Clarke D.F."/>
            <person name="Dittmer N.T."/>
            <person name="Ferguson L.C.F."/>
            <person name="Garavelou S."/>
            <person name="Gordon K.H.J."/>
            <person name="Gunaratna R.T."/>
            <person name="Han Y."/>
            <person name="Hauser F."/>
            <person name="He Y."/>
            <person name="Heidel-Fischer H."/>
            <person name="Hirsh A."/>
            <person name="Hu Y."/>
            <person name="Jiang H."/>
            <person name="Kalra D."/>
            <person name="Klinner C."/>
            <person name="Konig C."/>
            <person name="Kovar C."/>
            <person name="Kroll A.R."/>
            <person name="Kuwar S.S."/>
            <person name="Lee S.L."/>
            <person name="Lehman R."/>
            <person name="Li K."/>
            <person name="Li Z."/>
            <person name="Liang H."/>
            <person name="Lovelace S."/>
            <person name="Lu Z."/>
            <person name="Mansfield J.H."/>
            <person name="McCulloch K.J."/>
            <person name="Mathew T."/>
            <person name="Morton B."/>
            <person name="Muzny D.M."/>
            <person name="Neunemann D."/>
            <person name="Ongeri F."/>
            <person name="Pauchet Y."/>
            <person name="Pu L.L."/>
            <person name="Pyrousis I."/>
            <person name="Rao X.J."/>
            <person name="Redding A."/>
            <person name="Roesel C."/>
            <person name="Sanchez-Gracia A."/>
            <person name="Schaack S."/>
            <person name="Shukla A."/>
            <person name="Tetreau G."/>
            <person name="Wang Y."/>
            <person name="Xiong G.H."/>
            <person name="Traut W."/>
            <person name="Walsh T.K."/>
            <person name="Worley K.C."/>
            <person name="Wu D."/>
            <person name="Wu W."/>
            <person name="Wu Y.Q."/>
            <person name="Zhang X."/>
            <person name="Zou Z."/>
            <person name="Zucker H."/>
            <person name="Briscoe A.D."/>
            <person name="Burmester T."/>
            <person name="Clem R.J."/>
            <person name="Feyereisen R."/>
            <person name="Grimmelikhuijzen C.J.P."/>
            <person name="Hamodrakas S.J."/>
            <person name="Hansson B.S."/>
            <person name="Huguet E."/>
            <person name="Jermiin L.S."/>
            <person name="Lan Q."/>
            <person name="Lehman H.K."/>
            <person name="Lorenzen M."/>
            <person name="Merzendorfer H."/>
            <person name="Michalopoulos I."/>
            <person name="Morton D.B."/>
            <person name="Muthukrishnan S."/>
            <person name="Oakeshott J.G."/>
            <person name="Palmer W."/>
            <person name="Park Y."/>
            <person name="Passarelli A.L."/>
            <person name="Rozas J."/>
            <person name="Schwartz L.M."/>
            <person name="Smith W."/>
            <person name="Southgate A."/>
            <person name="Vilcinskas A."/>
            <person name="Vogt R."/>
            <person name="Wang P."/>
            <person name="Werren J."/>
            <person name="Yu X.Q."/>
            <person name="Zhou J.J."/>
            <person name="Brown S.J."/>
            <person name="Scherer S.E."/>
            <person name="Richards S."/>
            <person name="Blissard G.W."/>
        </authorList>
    </citation>
    <scope>NUCLEOTIDE SEQUENCE</scope>
</reference>
<keyword evidence="6" id="KW-1185">Reference proteome</keyword>
<sequence length="227" mass="25820">MNLRNKVMRGDTSKLWLLVATLALGSVWGIEQCERGHSWWDRERGACIPCTRCDTARRLVVKFPCELHRDTICQSLYEINIWGFNTPRRSKDNNGTSSVPSDHEYYDYVDYDSEVTERNDEQVWDMQTTSLTLAASGCVVFFLVVLVLSLYHAKQWRVLKQALKSDVQDLTAKLKLMESGGEAPAEPPLSPEHHIYCNIHIGKDSLLGSNTIKKGTGNVYTQEKHQS</sequence>
<reference evidence="5" key="2">
    <citation type="submission" date="2020-12" db="EMBL/GenBank/DDBJ databases">
        <authorList>
            <person name="Kanost M."/>
        </authorList>
    </citation>
    <scope>NUCLEOTIDE SEQUENCE</scope>
</reference>
<feature type="domain" description="TNFR-Cys" evidence="4">
    <location>
        <begin position="32"/>
        <end position="73"/>
    </location>
</feature>
<dbReference type="OrthoDB" id="6126731at2759"/>
<evidence type="ECO:0000259" key="4">
    <source>
        <dbReference type="PROSITE" id="PS50050"/>
    </source>
</evidence>
<keyword evidence="2" id="KW-0812">Transmembrane</keyword>
<feature type="signal peptide" evidence="3">
    <location>
        <begin position="1"/>
        <end position="29"/>
    </location>
</feature>
<accession>A0A921Z409</accession>
<dbReference type="AlphaFoldDB" id="A0A921Z409"/>
<comment type="caution">
    <text evidence="1">Lacks conserved residue(s) required for the propagation of feature annotation.</text>
</comment>
<comment type="caution">
    <text evidence="5">The sequence shown here is derived from an EMBL/GenBank/DDBJ whole genome shotgun (WGS) entry which is preliminary data.</text>
</comment>
<keyword evidence="2" id="KW-0472">Membrane</keyword>
<name>A0A921Z409_MANSE</name>
<keyword evidence="3" id="KW-0732">Signal</keyword>
<evidence type="ECO:0000313" key="6">
    <source>
        <dbReference type="Proteomes" id="UP000791440"/>
    </source>
</evidence>
<gene>
    <name evidence="5" type="ORF">O3G_MSEX006766</name>
</gene>
<feature type="chain" id="PRO_5037495335" description="TNFR-Cys domain-containing protein" evidence="3">
    <location>
        <begin position="30"/>
        <end position="227"/>
    </location>
</feature>
<feature type="repeat" description="TNFR-Cys" evidence="1">
    <location>
        <begin position="32"/>
        <end position="73"/>
    </location>
</feature>
<dbReference type="InterPro" id="IPR001368">
    <property type="entry name" value="TNFR/NGFR_Cys_rich_reg"/>
</dbReference>
<evidence type="ECO:0000256" key="3">
    <source>
        <dbReference type="SAM" id="SignalP"/>
    </source>
</evidence>
<organism evidence="5 6">
    <name type="scientific">Manduca sexta</name>
    <name type="common">Tobacco hawkmoth</name>
    <name type="synonym">Tobacco hornworm</name>
    <dbReference type="NCBI Taxonomy" id="7130"/>
    <lineage>
        <taxon>Eukaryota</taxon>
        <taxon>Metazoa</taxon>
        <taxon>Ecdysozoa</taxon>
        <taxon>Arthropoda</taxon>
        <taxon>Hexapoda</taxon>
        <taxon>Insecta</taxon>
        <taxon>Pterygota</taxon>
        <taxon>Neoptera</taxon>
        <taxon>Endopterygota</taxon>
        <taxon>Lepidoptera</taxon>
        <taxon>Glossata</taxon>
        <taxon>Ditrysia</taxon>
        <taxon>Bombycoidea</taxon>
        <taxon>Sphingidae</taxon>
        <taxon>Sphinginae</taxon>
        <taxon>Sphingini</taxon>
        <taxon>Manduca</taxon>
    </lineage>
</organism>